<dbReference type="PANTHER" id="PTHR11985">
    <property type="entry name" value="GLYCEROL-3-PHOSPHATE DEHYDROGENASE"/>
    <property type="match status" value="1"/>
</dbReference>
<evidence type="ECO:0000256" key="4">
    <source>
        <dbReference type="ARBA" id="ARBA00022827"/>
    </source>
</evidence>
<dbReference type="GO" id="GO:0004368">
    <property type="term" value="F:glycerol-3-phosphate dehydrogenase (quinone) activity"/>
    <property type="evidence" value="ECO:0007669"/>
    <property type="project" value="UniProtKB-EC"/>
</dbReference>
<dbReference type="Gene3D" id="3.30.9.10">
    <property type="entry name" value="D-Amino Acid Oxidase, subunit A, domain 2"/>
    <property type="match status" value="1"/>
</dbReference>
<evidence type="ECO:0000256" key="1">
    <source>
        <dbReference type="ARBA" id="ARBA00001974"/>
    </source>
</evidence>
<dbReference type="InterPro" id="IPR006076">
    <property type="entry name" value="FAD-dep_OxRdtase"/>
</dbReference>
<dbReference type="PRINTS" id="PR01001">
    <property type="entry name" value="FADG3PDH"/>
</dbReference>
<dbReference type="Pfam" id="PF01266">
    <property type="entry name" value="DAO"/>
    <property type="match status" value="1"/>
</dbReference>
<dbReference type="SUPFAM" id="SSF51905">
    <property type="entry name" value="FAD/NAD(P)-binding domain"/>
    <property type="match status" value="1"/>
</dbReference>
<evidence type="ECO:0000256" key="3">
    <source>
        <dbReference type="ARBA" id="ARBA00022630"/>
    </source>
</evidence>
<evidence type="ECO:0000256" key="6">
    <source>
        <dbReference type="RuleBase" id="RU361217"/>
    </source>
</evidence>
<protein>
    <recommendedName>
        <fullName evidence="6">Glycerol-3-phosphate dehydrogenase</fullName>
        <ecNumber evidence="6">1.1.5.3</ecNumber>
    </recommendedName>
</protein>
<dbReference type="STRING" id="1079859.SAMN04515674_11019"/>
<dbReference type="InterPro" id="IPR036188">
    <property type="entry name" value="FAD/NAD-bd_sf"/>
</dbReference>
<dbReference type="RefSeq" id="WP_092018231.1">
    <property type="nucleotide sequence ID" value="NZ_FOXH01000010.1"/>
</dbReference>
<dbReference type="Pfam" id="PF16901">
    <property type="entry name" value="DAO_C"/>
    <property type="match status" value="1"/>
</dbReference>
<evidence type="ECO:0000313" key="9">
    <source>
        <dbReference type="EMBL" id="SFQ10093.1"/>
    </source>
</evidence>
<reference evidence="9 10" key="1">
    <citation type="submission" date="2016-10" db="EMBL/GenBank/DDBJ databases">
        <authorList>
            <person name="de Groot N.N."/>
        </authorList>
    </citation>
    <scope>NUCLEOTIDE SEQUENCE [LARGE SCALE GENOMIC DNA]</scope>
    <source>
        <strain evidence="10">E92,LMG 26720,CCM 7988</strain>
    </source>
</reference>
<dbReference type="InterPro" id="IPR031656">
    <property type="entry name" value="DAO_C"/>
</dbReference>
<dbReference type="InterPro" id="IPR038299">
    <property type="entry name" value="DAO_C_sf"/>
</dbReference>
<organism evidence="9 10">
    <name type="scientific">Pseudarcicella hirudinis</name>
    <dbReference type="NCBI Taxonomy" id="1079859"/>
    <lineage>
        <taxon>Bacteria</taxon>
        <taxon>Pseudomonadati</taxon>
        <taxon>Bacteroidota</taxon>
        <taxon>Cytophagia</taxon>
        <taxon>Cytophagales</taxon>
        <taxon>Flectobacillaceae</taxon>
        <taxon>Pseudarcicella</taxon>
    </lineage>
</organism>
<evidence type="ECO:0000256" key="2">
    <source>
        <dbReference type="ARBA" id="ARBA00007330"/>
    </source>
</evidence>
<dbReference type="Gene3D" id="3.50.50.60">
    <property type="entry name" value="FAD/NAD(P)-binding domain"/>
    <property type="match status" value="1"/>
</dbReference>
<evidence type="ECO:0000313" key="10">
    <source>
        <dbReference type="Proteomes" id="UP000199306"/>
    </source>
</evidence>
<gene>
    <name evidence="9" type="ORF">SAMN04515674_11019</name>
</gene>
<keyword evidence="5 6" id="KW-0560">Oxidoreductase</keyword>
<dbReference type="GO" id="GO:0009331">
    <property type="term" value="C:glycerol-3-phosphate dehydrogenase (FAD) complex"/>
    <property type="evidence" value="ECO:0007669"/>
    <property type="project" value="UniProtKB-UniRule"/>
</dbReference>
<dbReference type="EC" id="1.1.5.3" evidence="6"/>
<dbReference type="OrthoDB" id="9766796at2"/>
<dbReference type="PANTHER" id="PTHR11985:SF15">
    <property type="entry name" value="GLYCEROL-3-PHOSPHATE DEHYDROGENASE, MITOCHONDRIAL"/>
    <property type="match status" value="1"/>
</dbReference>
<keyword evidence="10" id="KW-1185">Reference proteome</keyword>
<comment type="similarity">
    <text evidence="2 6">Belongs to the FAD-dependent glycerol-3-phosphate dehydrogenase family.</text>
</comment>
<proteinExistence type="inferred from homology"/>
<dbReference type="PROSITE" id="PS00978">
    <property type="entry name" value="FAD_G3PDH_2"/>
    <property type="match status" value="1"/>
</dbReference>
<comment type="catalytic activity">
    <reaction evidence="6">
        <text>a quinone + sn-glycerol 3-phosphate = dihydroxyacetone phosphate + a quinol</text>
        <dbReference type="Rhea" id="RHEA:18977"/>
        <dbReference type="ChEBI" id="CHEBI:24646"/>
        <dbReference type="ChEBI" id="CHEBI:57597"/>
        <dbReference type="ChEBI" id="CHEBI:57642"/>
        <dbReference type="ChEBI" id="CHEBI:132124"/>
        <dbReference type="EC" id="1.1.5.3"/>
    </reaction>
</comment>
<dbReference type="EMBL" id="FOXH01000010">
    <property type="protein sequence ID" value="SFQ10093.1"/>
    <property type="molecule type" value="Genomic_DNA"/>
</dbReference>
<dbReference type="InterPro" id="IPR000447">
    <property type="entry name" value="G3P_DH_FAD-dep"/>
</dbReference>
<feature type="domain" description="Alpha-glycerophosphate oxidase C-terminal" evidence="8">
    <location>
        <begin position="408"/>
        <end position="520"/>
    </location>
</feature>
<dbReference type="PROSITE" id="PS00977">
    <property type="entry name" value="FAD_G3PDH_1"/>
    <property type="match status" value="1"/>
</dbReference>
<evidence type="ECO:0000259" key="8">
    <source>
        <dbReference type="Pfam" id="PF16901"/>
    </source>
</evidence>
<keyword evidence="3 6" id="KW-0285">Flavoprotein</keyword>
<evidence type="ECO:0000256" key="5">
    <source>
        <dbReference type="ARBA" id="ARBA00023002"/>
    </source>
</evidence>
<dbReference type="AlphaFoldDB" id="A0A1I5VRS9"/>
<feature type="domain" description="FAD dependent oxidoreductase" evidence="7">
    <location>
        <begin position="17"/>
        <end position="344"/>
    </location>
</feature>
<keyword evidence="4" id="KW-0274">FAD</keyword>
<dbReference type="GO" id="GO:0006072">
    <property type="term" value="P:glycerol-3-phosphate metabolic process"/>
    <property type="evidence" value="ECO:0007669"/>
    <property type="project" value="UniProtKB-UniRule"/>
</dbReference>
<sequence>MNRQENLRRLQNESDFDICIIGGGATGAGIALDATLRGLKVILIEKHDFAAQTSSKATKLIHGGVRYLEQAVKTLDWEQFRMVRKALRERTILLKNAPHLSRPLALLTPCFSWIESIYYAIGLKMYDWIAGSHNVGSSKRLSKKKALELIPELKGGHLNSAVLYYDGQLDDARYCLSIIQTAAEKGAVVLNHTQAISMVKSEKSLRIKSLVIKDLLGSKEYKINAKVFVNATGPFADHIRQMANPKLKPRMRVSRGAHIVLPPDILKGDTAILVPKTDDGRVVFIIPWQDHTLVGTTDEEDVLSETPVLEDYEARYLLEYVNRFLETPVNHSQISSGFAGLRPLLQAALQSTMETETKSLVRDHEVEIDNRSKLVSIMGGKWTTYRLMAKDTVDQIFHEVLAKKAVPCTTEHQLLHGAEGYNFDDWKRLADEYGISELSAKHLMKKYGSNAAEVLKLTKNRKELLTLIVEGHPFIKAEVLYNIQNEMACTVDDILDRRLGLRLRDAKAAKEAEPFITETLNHFTEQK</sequence>
<dbReference type="Proteomes" id="UP000199306">
    <property type="component" value="Unassembled WGS sequence"/>
</dbReference>
<name>A0A1I5VRS9_9BACT</name>
<evidence type="ECO:0000259" key="7">
    <source>
        <dbReference type="Pfam" id="PF01266"/>
    </source>
</evidence>
<accession>A0A1I5VRS9</accession>
<comment type="cofactor">
    <cofactor evidence="1 6">
        <name>FAD</name>
        <dbReference type="ChEBI" id="CHEBI:57692"/>
    </cofactor>
</comment>
<dbReference type="Gene3D" id="1.10.8.870">
    <property type="entry name" value="Alpha-glycerophosphate oxidase, cap domain"/>
    <property type="match status" value="1"/>
</dbReference>